<dbReference type="PANTHER" id="PTHR10434">
    <property type="entry name" value="1-ACYL-SN-GLYCEROL-3-PHOSPHATE ACYLTRANSFERASE"/>
    <property type="match status" value="1"/>
</dbReference>
<dbReference type="GO" id="GO:0003841">
    <property type="term" value="F:1-acylglycerol-3-phosphate O-acyltransferase activity"/>
    <property type="evidence" value="ECO:0007669"/>
    <property type="project" value="TreeGrafter"/>
</dbReference>
<dbReference type="SMART" id="SM00563">
    <property type="entry name" value="PlsC"/>
    <property type="match status" value="1"/>
</dbReference>
<comment type="pathway">
    <text evidence="1">Lipid metabolism.</text>
</comment>
<dbReference type="PANTHER" id="PTHR10434:SF11">
    <property type="entry name" value="1-ACYL-SN-GLYCEROL-3-PHOSPHATE ACYLTRANSFERASE"/>
    <property type="match status" value="1"/>
</dbReference>
<sequence>MSTLARAARAFAAKTLGHAIVFFAWLVTAVRGIWEGCEPVPVQRVFFANHTSNGDFVLIWTALPSRLRRRTRAVAAADYWLKSPLRAFIGRDVFNTVLIYRGEEGRDVDPMDKILEAIDGGSSLIIFPEGKRNMDPDVPLLPLKSGIFNISSKRSEIEMVPVWIENLNRVLPKGKLVPVPLLCTVTYGTPMRVKEGESREAFLDRATQALLALRPTSGPQPTEGTAPEAGA</sequence>
<reference evidence="6" key="1">
    <citation type="submission" date="2016-11" db="EMBL/GenBank/DDBJ databases">
        <authorList>
            <person name="Varghese N."/>
            <person name="Submissions S."/>
        </authorList>
    </citation>
    <scope>NUCLEOTIDE SEQUENCE [LARGE SCALE GENOMIC DNA]</scope>
    <source>
        <strain evidence="6">DSM 29440</strain>
    </source>
</reference>
<dbReference type="InterPro" id="IPR002123">
    <property type="entry name" value="Plipid/glycerol_acylTrfase"/>
</dbReference>
<dbReference type="SUPFAM" id="SSF69593">
    <property type="entry name" value="Glycerol-3-phosphate (1)-acyltransferase"/>
    <property type="match status" value="1"/>
</dbReference>
<gene>
    <name evidence="5" type="ORF">SAMN05444002_4046</name>
</gene>
<accession>A0A1N6ILR8</accession>
<name>A0A1N6ILR8_9RHOB</name>
<keyword evidence="3 5" id="KW-0012">Acyltransferase</keyword>
<dbReference type="Proteomes" id="UP000184932">
    <property type="component" value="Unassembled WGS sequence"/>
</dbReference>
<dbReference type="GO" id="GO:0006654">
    <property type="term" value="P:phosphatidic acid biosynthetic process"/>
    <property type="evidence" value="ECO:0007669"/>
    <property type="project" value="TreeGrafter"/>
</dbReference>
<dbReference type="EMBL" id="FSRL01000002">
    <property type="protein sequence ID" value="SIO32937.1"/>
    <property type="molecule type" value="Genomic_DNA"/>
</dbReference>
<protein>
    <submittedName>
        <fullName evidence="5">Acyltransferase</fullName>
    </submittedName>
</protein>
<dbReference type="OrthoDB" id="9808424at2"/>
<keyword evidence="2 5" id="KW-0808">Transferase</keyword>
<evidence type="ECO:0000313" key="5">
    <source>
        <dbReference type="EMBL" id="SIO32937.1"/>
    </source>
</evidence>
<dbReference type="AlphaFoldDB" id="A0A1N6ILR8"/>
<evidence type="ECO:0000313" key="6">
    <source>
        <dbReference type="Proteomes" id="UP000184932"/>
    </source>
</evidence>
<organism evidence="5 6">
    <name type="scientific">Vannielia litorea</name>
    <dbReference type="NCBI Taxonomy" id="1217970"/>
    <lineage>
        <taxon>Bacteria</taxon>
        <taxon>Pseudomonadati</taxon>
        <taxon>Pseudomonadota</taxon>
        <taxon>Alphaproteobacteria</taxon>
        <taxon>Rhodobacterales</taxon>
        <taxon>Paracoccaceae</taxon>
        <taxon>Vannielia</taxon>
    </lineage>
</organism>
<dbReference type="STRING" id="1217970.SAMN05444002_4046"/>
<dbReference type="CDD" id="cd07989">
    <property type="entry name" value="LPLAT_AGPAT-like"/>
    <property type="match status" value="1"/>
</dbReference>
<evidence type="ECO:0000259" key="4">
    <source>
        <dbReference type="SMART" id="SM00563"/>
    </source>
</evidence>
<evidence type="ECO:0000256" key="2">
    <source>
        <dbReference type="ARBA" id="ARBA00022679"/>
    </source>
</evidence>
<evidence type="ECO:0000256" key="3">
    <source>
        <dbReference type="ARBA" id="ARBA00023315"/>
    </source>
</evidence>
<dbReference type="Pfam" id="PF01553">
    <property type="entry name" value="Acyltransferase"/>
    <property type="match status" value="1"/>
</dbReference>
<dbReference type="RefSeq" id="WP_074258180.1">
    <property type="nucleotide sequence ID" value="NZ_FSRL01000002.1"/>
</dbReference>
<proteinExistence type="predicted"/>
<evidence type="ECO:0000256" key="1">
    <source>
        <dbReference type="ARBA" id="ARBA00005189"/>
    </source>
</evidence>
<keyword evidence="6" id="KW-1185">Reference proteome</keyword>
<feature type="domain" description="Phospholipid/glycerol acyltransferase" evidence="4">
    <location>
        <begin position="44"/>
        <end position="167"/>
    </location>
</feature>